<dbReference type="EMBL" id="KN837142">
    <property type="protein sequence ID" value="KIJ40653.1"/>
    <property type="molecule type" value="Genomic_DNA"/>
</dbReference>
<evidence type="ECO:0000313" key="2">
    <source>
        <dbReference type="Proteomes" id="UP000054279"/>
    </source>
</evidence>
<sequence>MFISKDQYSTSPLLSLPSELVEPIAADIYSPTDLPSPPCTCKALYGIIVPFHLHFRKINLNLNTAPLALWYKIIIKPRPMNKVLFIIPYWSRKEEYISQGPEPFRKYAMSSRSTGRVKLNYTAPQWITTSQILWTLSTSCPLIQEVTLCPEEAM</sequence>
<proteinExistence type="predicted"/>
<organism evidence="1 2">
    <name type="scientific">Sphaerobolus stellatus (strain SS14)</name>
    <dbReference type="NCBI Taxonomy" id="990650"/>
    <lineage>
        <taxon>Eukaryota</taxon>
        <taxon>Fungi</taxon>
        <taxon>Dikarya</taxon>
        <taxon>Basidiomycota</taxon>
        <taxon>Agaricomycotina</taxon>
        <taxon>Agaricomycetes</taxon>
        <taxon>Phallomycetidae</taxon>
        <taxon>Geastrales</taxon>
        <taxon>Sphaerobolaceae</taxon>
        <taxon>Sphaerobolus</taxon>
    </lineage>
</organism>
<dbReference type="HOGENOM" id="CLU_1448591_0_0_1"/>
<protein>
    <recommendedName>
        <fullName evidence="3">F-box domain-containing protein</fullName>
    </recommendedName>
</protein>
<evidence type="ECO:0008006" key="3">
    <source>
        <dbReference type="Google" id="ProtNLM"/>
    </source>
</evidence>
<dbReference type="AlphaFoldDB" id="A0A0C9UC07"/>
<gene>
    <name evidence="1" type="ORF">M422DRAFT_256345</name>
</gene>
<keyword evidence="2" id="KW-1185">Reference proteome</keyword>
<name>A0A0C9UC07_SPHS4</name>
<accession>A0A0C9UC07</accession>
<dbReference type="Proteomes" id="UP000054279">
    <property type="component" value="Unassembled WGS sequence"/>
</dbReference>
<reference evidence="1 2" key="1">
    <citation type="submission" date="2014-06" db="EMBL/GenBank/DDBJ databases">
        <title>Evolutionary Origins and Diversification of the Mycorrhizal Mutualists.</title>
        <authorList>
            <consortium name="DOE Joint Genome Institute"/>
            <consortium name="Mycorrhizal Genomics Consortium"/>
            <person name="Kohler A."/>
            <person name="Kuo A."/>
            <person name="Nagy L.G."/>
            <person name="Floudas D."/>
            <person name="Copeland A."/>
            <person name="Barry K.W."/>
            <person name="Cichocki N."/>
            <person name="Veneault-Fourrey C."/>
            <person name="LaButti K."/>
            <person name="Lindquist E.A."/>
            <person name="Lipzen A."/>
            <person name="Lundell T."/>
            <person name="Morin E."/>
            <person name="Murat C."/>
            <person name="Riley R."/>
            <person name="Ohm R."/>
            <person name="Sun H."/>
            <person name="Tunlid A."/>
            <person name="Henrissat B."/>
            <person name="Grigoriev I.V."/>
            <person name="Hibbett D.S."/>
            <person name="Martin F."/>
        </authorList>
    </citation>
    <scope>NUCLEOTIDE SEQUENCE [LARGE SCALE GENOMIC DNA]</scope>
    <source>
        <strain evidence="1 2">SS14</strain>
    </source>
</reference>
<evidence type="ECO:0000313" key="1">
    <source>
        <dbReference type="EMBL" id="KIJ40653.1"/>
    </source>
</evidence>